<proteinExistence type="predicted"/>
<accession>Q0TYJ4</accession>
<dbReference type="EMBL" id="CH445362">
    <property type="protein sequence ID" value="EAT77204.1"/>
    <property type="molecule type" value="Genomic_DNA"/>
</dbReference>
<dbReference type="GeneID" id="5982613"/>
<reference evidence="2" key="1">
    <citation type="journal article" date="2007" name="Plant Cell">
        <title>Dothideomycete-plant interactions illuminated by genome sequencing and EST analysis of the wheat pathogen Stagonospora nodorum.</title>
        <authorList>
            <person name="Hane J.K."/>
            <person name="Lowe R.G."/>
            <person name="Solomon P.S."/>
            <person name="Tan K.C."/>
            <person name="Schoch C.L."/>
            <person name="Spatafora J.W."/>
            <person name="Crous P.W."/>
            <person name="Kodira C."/>
            <person name="Birren B.W."/>
            <person name="Galagan J.E."/>
            <person name="Torriani S.F."/>
            <person name="McDonald B.A."/>
            <person name="Oliver R.P."/>
        </authorList>
    </citation>
    <scope>NUCLEOTIDE SEQUENCE [LARGE SCALE GENOMIC DNA]</scope>
    <source>
        <strain evidence="2">SN15 / ATCC MYA-4574 / FGSC 10173</strain>
    </source>
</reference>
<dbReference type="KEGG" id="pno:SNOG_15539"/>
<dbReference type="AlphaFoldDB" id="Q0TYJ4"/>
<dbReference type="Proteomes" id="UP000001055">
    <property type="component" value="Unassembled WGS sequence"/>
</dbReference>
<gene>
    <name evidence="1" type="ORF">SNOG_15539</name>
</gene>
<dbReference type="InParanoid" id="Q0TYJ4"/>
<name>Q0TYJ4_PHANO</name>
<dbReference type="RefSeq" id="XP_001805684.1">
    <property type="nucleotide sequence ID" value="XM_001805632.1"/>
</dbReference>
<protein>
    <submittedName>
        <fullName evidence="1">Uncharacterized protein</fullName>
    </submittedName>
</protein>
<sequence length="31" mass="3431">MSAPASIPYAMRLLDVITLGQSPSQAQQHRY</sequence>
<evidence type="ECO:0000313" key="1">
    <source>
        <dbReference type="EMBL" id="EAT77204.1"/>
    </source>
</evidence>
<evidence type="ECO:0000313" key="2">
    <source>
        <dbReference type="Proteomes" id="UP000001055"/>
    </source>
</evidence>
<organism evidence="1 2">
    <name type="scientific">Phaeosphaeria nodorum (strain SN15 / ATCC MYA-4574 / FGSC 10173)</name>
    <name type="common">Glume blotch fungus</name>
    <name type="synonym">Parastagonospora nodorum</name>
    <dbReference type="NCBI Taxonomy" id="321614"/>
    <lineage>
        <taxon>Eukaryota</taxon>
        <taxon>Fungi</taxon>
        <taxon>Dikarya</taxon>
        <taxon>Ascomycota</taxon>
        <taxon>Pezizomycotina</taxon>
        <taxon>Dothideomycetes</taxon>
        <taxon>Pleosporomycetidae</taxon>
        <taxon>Pleosporales</taxon>
        <taxon>Pleosporineae</taxon>
        <taxon>Phaeosphaeriaceae</taxon>
        <taxon>Parastagonospora</taxon>
    </lineage>
</organism>